<organism evidence="1 2">
    <name type="scientific">Chromobacterium violaceum</name>
    <dbReference type="NCBI Taxonomy" id="536"/>
    <lineage>
        <taxon>Bacteria</taxon>
        <taxon>Pseudomonadati</taxon>
        <taxon>Pseudomonadota</taxon>
        <taxon>Betaproteobacteria</taxon>
        <taxon>Neisseriales</taxon>
        <taxon>Chromobacteriaceae</taxon>
        <taxon>Chromobacterium</taxon>
    </lineage>
</organism>
<evidence type="ECO:0000313" key="1">
    <source>
        <dbReference type="EMBL" id="OVE50310.1"/>
    </source>
</evidence>
<evidence type="ECO:0000313" key="2">
    <source>
        <dbReference type="Proteomes" id="UP000196342"/>
    </source>
</evidence>
<keyword evidence="2" id="KW-1185">Reference proteome</keyword>
<gene>
    <name evidence="1" type="ORF">CBW21_01775</name>
</gene>
<name>A0A202BFY4_CHRVL</name>
<accession>A0A202BFY4</accession>
<dbReference type="AlphaFoldDB" id="A0A202BFY4"/>
<reference evidence="1 2" key="1">
    <citation type="submission" date="2017-05" db="EMBL/GenBank/DDBJ databases">
        <title>Chromobacterium violaceum GHPS1 isolated from Hydrocarbon polluted soil in French Guiana display an awesome secondary metabolite arsenal and a battery of drug and heavy-metal-resistance and detoxification of xenobiotics proteins.</title>
        <authorList>
            <person name="Belbahri L."/>
        </authorList>
    </citation>
    <scope>NUCLEOTIDE SEQUENCE [LARGE SCALE GENOMIC DNA]</scope>
    <source>
        <strain evidence="1 2">GHPS1</strain>
    </source>
</reference>
<sequence>MLQACASDYAYDSTWGLKYKKHELRGVVFKGANRSDTLAFSYELYRLDGSKLFKAGVNIYSRGGGGLGGGYVGGVFPRPGEKVKIRWKAYPLQLSIKEFEALPWRERVIVVEGTGVEDELPIVGTIMCDADDVHVYIFGKKEYTDVSHEIKAGGNPFYWVCKK</sequence>
<proteinExistence type="predicted"/>
<comment type="caution">
    <text evidence="1">The sequence shown here is derived from an EMBL/GenBank/DDBJ whole genome shotgun (WGS) entry which is preliminary data.</text>
</comment>
<protein>
    <recommendedName>
        <fullName evidence="3">DUF3304 domain-containing protein</fullName>
    </recommendedName>
</protein>
<dbReference type="EMBL" id="NHOO01000002">
    <property type="protein sequence ID" value="OVE50310.1"/>
    <property type="molecule type" value="Genomic_DNA"/>
</dbReference>
<dbReference type="Proteomes" id="UP000196342">
    <property type="component" value="Unassembled WGS sequence"/>
</dbReference>
<evidence type="ECO:0008006" key="3">
    <source>
        <dbReference type="Google" id="ProtNLM"/>
    </source>
</evidence>